<accession>A0A7R9P3E6</accession>
<gene>
    <name evidence="1" type="ORF">TCMB3V08_LOCUS881</name>
</gene>
<name>A0A7R9P3E6_TIMCA</name>
<sequence length="240" mass="26215">MTKQGLRSKRQEGETKMLRLANTLVVLSSTAEDGEIEVRISVGLAASPPEDVQWPVRGGQVASHLAGVRRRDKTHAPATPPPPPVSLLQCNPRHYPRNIAQRAVRCEAPEYEVKGVMVCDVNQENDIIEKPLPVHPTQIRTSISPSSAVKLNTTSALANYATEAGFKGISVVLSSEQKDYCQLSLGGSTEKLHLSLGLSRNCVKEPITAEVTRCPGMVEARGSVNKLIRYHRYSKDRSGQ</sequence>
<organism evidence="1">
    <name type="scientific">Timema californicum</name>
    <name type="common">California timema</name>
    <name type="synonym">Walking stick</name>
    <dbReference type="NCBI Taxonomy" id="61474"/>
    <lineage>
        <taxon>Eukaryota</taxon>
        <taxon>Metazoa</taxon>
        <taxon>Ecdysozoa</taxon>
        <taxon>Arthropoda</taxon>
        <taxon>Hexapoda</taxon>
        <taxon>Insecta</taxon>
        <taxon>Pterygota</taxon>
        <taxon>Neoptera</taxon>
        <taxon>Polyneoptera</taxon>
        <taxon>Phasmatodea</taxon>
        <taxon>Timematodea</taxon>
        <taxon>Timematoidea</taxon>
        <taxon>Timematidae</taxon>
        <taxon>Timema</taxon>
    </lineage>
</organism>
<reference evidence="1" key="1">
    <citation type="submission" date="2020-11" db="EMBL/GenBank/DDBJ databases">
        <authorList>
            <person name="Tran Van P."/>
        </authorList>
    </citation>
    <scope>NUCLEOTIDE SEQUENCE</scope>
</reference>
<dbReference type="AlphaFoldDB" id="A0A7R9P3E6"/>
<dbReference type="EMBL" id="OE179230">
    <property type="protein sequence ID" value="CAD7568107.1"/>
    <property type="molecule type" value="Genomic_DNA"/>
</dbReference>
<proteinExistence type="predicted"/>
<protein>
    <submittedName>
        <fullName evidence="1">(California timema) hypothetical protein</fullName>
    </submittedName>
</protein>
<evidence type="ECO:0000313" key="1">
    <source>
        <dbReference type="EMBL" id="CAD7568107.1"/>
    </source>
</evidence>